<evidence type="ECO:0000313" key="2">
    <source>
        <dbReference type="Proteomes" id="UP000005778"/>
    </source>
</evidence>
<reference evidence="1 2" key="1">
    <citation type="submission" date="2011-09" db="EMBL/GenBank/DDBJ databases">
        <authorList>
            <consortium name="US DOE Joint Genome Institute (JGI-PGF)"/>
            <person name="Lucas S."/>
            <person name="Han J."/>
            <person name="Lapidus A."/>
            <person name="Cheng J.-F."/>
            <person name="Goodwin L."/>
            <person name="Pitluck S."/>
            <person name="Peters L."/>
            <person name="Land M.L."/>
            <person name="Hauser L."/>
            <person name="Orellana R."/>
            <person name="Lovley D."/>
            <person name="Woyke T.J."/>
        </authorList>
    </citation>
    <scope>NUCLEOTIDE SEQUENCE [LARGE SCALE GENOMIC DNA]</scope>
    <source>
        <strain evidence="1 2">2ac9</strain>
    </source>
</reference>
<reference evidence="1 2" key="2">
    <citation type="submission" date="2012-02" db="EMBL/GenBank/DDBJ databases">
        <title>Improved High-Quality Draft sequence of Desulfobacter postgatei 2ac9.</title>
        <authorList>
            <consortium name="US DOE Joint Genome Institute"/>
            <person name="Lucas S."/>
            <person name="Han J."/>
            <person name="Lapidus A."/>
            <person name="Cheng J.-F."/>
            <person name="Goodwin L."/>
            <person name="Pitluck S."/>
            <person name="Peters L."/>
            <person name="Ovchinnikova G."/>
            <person name="Held B."/>
            <person name="Detter J.C."/>
            <person name="Han C."/>
            <person name="Tapia R."/>
            <person name="Land M."/>
            <person name="Hauser L."/>
            <person name="Kyrpides N."/>
            <person name="Ivanova N."/>
            <person name="Pagani I."/>
            <person name="Orellana R."/>
            <person name="Lovley D."/>
            <person name="Woyke T."/>
        </authorList>
    </citation>
    <scope>NUCLEOTIDE SEQUENCE [LARGE SCALE GENOMIC DNA]</scope>
    <source>
        <strain evidence="1 2">2ac9</strain>
    </source>
</reference>
<sequence length="69" mass="7762">MTTKSEPKTDVKVKLIGEDGNAFHILGKVIKALQKAGYDKEFIQQFQDEATSGNYDHLLATVMEYVDIE</sequence>
<proteinExistence type="predicted"/>
<dbReference type="Proteomes" id="UP000005778">
    <property type="component" value="Chromosome"/>
</dbReference>
<protein>
    <submittedName>
        <fullName evidence="1">Uncharacterized protein</fullName>
    </submittedName>
</protein>
<dbReference type="AlphaFoldDB" id="I5B180"/>
<name>I5B180_9BACT</name>
<dbReference type="eggNOG" id="ENOG5031DRG">
    <property type="taxonomic scope" value="Bacteria"/>
</dbReference>
<accession>I5B180</accession>
<dbReference type="OrthoDB" id="1202793at2"/>
<keyword evidence="2" id="KW-1185">Reference proteome</keyword>
<dbReference type="RefSeq" id="WP_004072304.1">
    <property type="nucleotide sequence ID" value="NZ_CM001488.1"/>
</dbReference>
<evidence type="ECO:0000313" key="1">
    <source>
        <dbReference type="EMBL" id="EIM63243.1"/>
    </source>
</evidence>
<organism evidence="1 2">
    <name type="scientific">Desulfobacter postgatei 2ac9</name>
    <dbReference type="NCBI Taxonomy" id="879212"/>
    <lineage>
        <taxon>Bacteria</taxon>
        <taxon>Pseudomonadati</taxon>
        <taxon>Thermodesulfobacteriota</taxon>
        <taxon>Desulfobacteria</taxon>
        <taxon>Desulfobacterales</taxon>
        <taxon>Desulfobacteraceae</taxon>
        <taxon>Desulfobacter</taxon>
    </lineage>
</organism>
<dbReference type="EMBL" id="CM001488">
    <property type="protein sequence ID" value="EIM63243.1"/>
    <property type="molecule type" value="Genomic_DNA"/>
</dbReference>
<dbReference type="HOGENOM" id="CLU_197587_1_0_7"/>
<gene>
    <name evidence="1" type="ORF">DespoDRAFT_01283</name>
</gene>
<dbReference type="STRING" id="879212.DespoDRAFT_01283"/>